<dbReference type="EMBL" id="CAJVPJ010000522">
    <property type="protein sequence ID" value="CAG8533453.1"/>
    <property type="molecule type" value="Genomic_DNA"/>
</dbReference>
<keyword evidence="3" id="KW-1185">Reference proteome</keyword>
<evidence type="ECO:0000313" key="3">
    <source>
        <dbReference type="Proteomes" id="UP000789572"/>
    </source>
</evidence>
<dbReference type="AlphaFoldDB" id="A0A9N9AKE0"/>
<name>A0A9N9AKE0_9GLOM</name>
<protein>
    <submittedName>
        <fullName evidence="2">10494_t:CDS:1</fullName>
    </submittedName>
</protein>
<organism evidence="2 3">
    <name type="scientific">Paraglomus occultum</name>
    <dbReference type="NCBI Taxonomy" id="144539"/>
    <lineage>
        <taxon>Eukaryota</taxon>
        <taxon>Fungi</taxon>
        <taxon>Fungi incertae sedis</taxon>
        <taxon>Mucoromycota</taxon>
        <taxon>Glomeromycotina</taxon>
        <taxon>Glomeromycetes</taxon>
        <taxon>Paraglomerales</taxon>
        <taxon>Paraglomeraceae</taxon>
        <taxon>Paraglomus</taxon>
    </lineage>
</organism>
<feature type="region of interest" description="Disordered" evidence="1">
    <location>
        <begin position="94"/>
        <end position="113"/>
    </location>
</feature>
<dbReference type="OrthoDB" id="2442088at2759"/>
<accession>A0A9N9AKE0</accession>
<comment type="caution">
    <text evidence="2">The sequence shown here is derived from an EMBL/GenBank/DDBJ whole genome shotgun (WGS) entry which is preliminary data.</text>
</comment>
<evidence type="ECO:0000313" key="2">
    <source>
        <dbReference type="EMBL" id="CAG8533453.1"/>
    </source>
</evidence>
<gene>
    <name evidence="2" type="ORF">POCULU_LOCUS4172</name>
</gene>
<sequence>MLHSFNPEPLEFYRYLNRKTKIAATRAYTSAISSVLTLSERIPKERMILFREIQEKWKNGVFDKDWNVYLAEKTASMSVMACYNVQRSYNRDVFSHSTKRKRDYPSTPNKPIIRPEMKKMYPQVSFTKKVKVVAFGDKDSGGSEKDDQKTKVTLGDGLETLEEDDQNDQRADVTFEDELEVSEKHDPNDQNPFIALNWREWLETILKFSIEEVRIKILTYQYTPANEFEETMIKYIGKVLMDFVNKIIDIPGHVMTIDEIERDWIVNKISPLFTYMQATFINSIKFHWIEHDVEPTHERLRFEGNTTNKDRMKADIIGVRLSDSRQVVFLEMSGAPTDFLKAHPVGDTCKTIQERIDSLNSMLLNYLDYDIRFAEKIHSLTIQGIRDRLTLRTLSLRGKEDYKDEEEISAVFPICWNFRFQFIEIFELMEFVIISVLEYPDIIKELSKHPAASSEFAIRNCISYHQS</sequence>
<dbReference type="Proteomes" id="UP000789572">
    <property type="component" value="Unassembled WGS sequence"/>
</dbReference>
<proteinExistence type="predicted"/>
<reference evidence="2" key="1">
    <citation type="submission" date="2021-06" db="EMBL/GenBank/DDBJ databases">
        <authorList>
            <person name="Kallberg Y."/>
            <person name="Tangrot J."/>
            <person name="Rosling A."/>
        </authorList>
    </citation>
    <scope>NUCLEOTIDE SEQUENCE</scope>
    <source>
        <strain evidence="2">IA702</strain>
    </source>
</reference>
<evidence type="ECO:0000256" key="1">
    <source>
        <dbReference type="SAM" id="MobiDB-lite"/>
    </source>
</evidence>